<dbReference type="PANTHER" id="PTHR30385">
    <property type="entry name" value="SIGMA FACTOR F FLAGELLAR"/>
    <property type="match status" value="1"/>
</dbReference>
<dbReference type="AlphaFoldDB" id="A0A5S5AYG1"/>
<evidence type="ECO:0000256" key="4">
    <source>
        <dbReference type="ARBA" id="ARBA00023163"/>
    </source>
</evidence>
<accession>A0A5S5AYG1</accession>
<gene>
    <name evidence="6" type="ORF">LZ11_00539</name>
</gene>
<comment type="caution">
    <text evidence="6">The sequence shown here is derived from an EMBL/GenBank/DDBJ whole genome shotgun (WGS) entry which is preliminary data.</text>
</comment>
<dbReference type="CDD" id="cd06171">
    <property type="entry name" value="Sigma70_r4"/>
    <property type="match status" value="1"/>
</dbReference>
<reference evidence="6 7" key="1">
    <citation type="submission" date="2019-07" db="EMBL/GenBank/DDBJ databases">
        <title>Genomic Encyclopedia of Type Strains, Phase I: the one thousand microbial genomes (KMG-I) project.</title>
        <authorList>
            <person name="Kyrpides N."/>
        </authorList>
    </citation>
    <scope>NUCLEOTIDE SEQUENCE [LARGE SCALE GENOMIC DNA]</scope>
    <source>
        <strain evidence="6 7">DSM 16647</strain>
    </source>
</reference>
<keyword evidence="2" id="KW-0731">Sigma factor</keyword>
<evidence type="ECO:0000259" key="5">
    <source>
        <dbReference type="Pfam" id="PF04545"/>
    </source>
</evidence>
<dbReference type="PANTHER" id="PTHR30385:SF4">
    <property type="entry name" value="RNA POLYMERASE SIGMA-E FACTOR"/>
    <property type="match status" value="1"/>
</dbReference>
<keyword evidence="1" id="KW-0805">Transcription regulation</keyword>
<dbReference type="OrthoDB" id="1729813at2"/>
<dbReference type="InterPro" id="IPR007630">
    <property type="entry name" value="RNA_pol_sigma70_r4"/>
</dbReference>
<dbReference type="GO" id="GO:0006352">
    <property type="term" value="P:DNA-templated transcription initiation"/>
    <property type="evidence" value="ECO:0007669"/>
    <property type="project" value="InterPro"/>
</dbReference>
<evidence type="ECO:0000313" key="7">
    <source>
        <dbReference type="Proteomes" id="UP000322294"/>
    </source>
</evidence>
<dbReference type="Proteomes" id="UP000322294">
    <property type="component" value="Unassembled WGS sequence"/>
</dbReference>
<keyword evidence="7" id="KW-1185">Reference proteome</keyword>
<dbReference type="GO" id="GO:0003677">
    <property type="term" value="F:DNA binding"/>
    <property type="evidence" value="ECO:0007669"/>
    <property type="project" value="UniProtKB-KW"/>
</dbReference>
<organism evidence="6 7">
    <name type="scientific">Thermosediminibacter litoriperuensis</name>
    <dbReference type="NCBI Taxonomy" id="291989"/>
    <lineage>
        <taxon>Bacteria</taxon>
        <taxon>Bacillati</taxon>
        <taxon>Bacillota</taxon>
        <taxon>Clostridia</taxon>
        <taxon>Thermosediminibacterales</taxon>
        <taxon>Thermosediminibacteraceae</taxon>
        <taxon>Thermosediminibacter</taxon>
    </lineage>
</organism>
<sequence>MVSIPEFYELDPEDARIAAWFLKGLKREAIRLYLKQKKLKQHELLILNNRVGRDADGESPELIDTLADGIDVLSRVEDRIFVREALMLLTARQQKVIMATVFEGATEKEVAERLGISQPAVNKIKNRALSKLKKYLRMS</sequence>
<keyword evidence="3" id="KW-0238">DNA-binding</keyword>
<dbReference type="SUPFAM" id="SSF88659">
    <property type="entry name" value="Sigma3 and sigma4 domains of RNA polymerase sigma factors"/>
    <property type="match status" value="1"/>
</dbReference>
<evidence type="ECO:0000256" key="2">
    <source>
        <dbReference type="ARBA" id="ARBA00023082"/>
    </source>
</evidence>
<name>A0A5S5AYG1_9FIRM</name>
<evidence type="ECO:0000313" key="6">
    <source>
        <dbReference type="EMBL" id="TYP57880.1"/>
    </source>
</evidence>
<keyword evidence="4" id="KW-0804">Transcription</keyword>
<dbReference type="NCBIfam" id="TIGR02937">
    <property type="entry name" value="sigma70-ECF"/>
    <property type="match status" value="1"/>
</dbReference>
<evidence type="ECO:0000256" key="3">
    <source>
        <dbReference type="ARBA" id="ARBA00023125"/>
    </source>
</evidence>
<protein>
    <submittedName>
        <fullName evidence="6">RNA polymerase sigma-B factor</fullName>
    </submittedName>
</protein>
<evidence type="ECO:0000256" key="1">
    <source>
        <dbReference type="ARBA" id="ARBA00023015"/>
    </source>
</evidence>
<dbReference type="EMBL" id="VNHO01000004">
    <property type="protein sequence ID" value="TYP57880.1"/>
    <property type="molecule type" value="Genomic_DNA"/>
</dbReference>
<dbReference type="RefSeq" id="WP_148866363.1">
    <property type="nucleotide sequence ID" value="NZ_VNHO01000004.1"/>
</dbReference>
<dbReference type="Gene3D" id="1.20.140.160">
    <property type="match status" value="1"/>
</dbReference>
<dbReference type="InterPro" id="IPR014284">
    <property type="entry name" value="RNA_pol_sigma-70_dom"/>
</dbReference>
<dbReference type="InterPro" id="IPR013324">
    <property type="entry name" value="RNA_pol_sigma_r3/r4-like"/>
</dbReference>
<feature type="domain" description="RNA polymerase sigma-70 region 4" evidence="5">
    <location>
        <begin position="85"/>
        <end position="134"/>
    </location>
</feature>
<dbReference type="Pfam" id="PF04545">
    <property type="entry name" value="Sigma70_r4"/>
    <property type="match status" value="1"/>
</dbReference>
<dbReference type="GO" id="GO:0016987">
    <property type="term" value="F:sigma factor activity"/>
    <property type="evidence" value="ECO:0007669"/>
    <property type="project" value="UniProtKB-KW"/>
</dbReference>
<proteinExistence type="predicted"/>